<protein>
    <submittedName>
        <fullName evidence="1">Uncharacterized protein</fullName>
    </submittedName>
</protein>
<sequence length="165" mass="18621">MKVARLFKRLVGGLALVFSTASVQALEVNYFFCKKGLKSASEEAYVVDYDTKYIYQVEYRPPLNAVKVVRFRLLEVLEHNIRGVIHDEYSGDYLEGGGKFASLPKDRIRKMISLDMTRGVLIKLYTGAGDKYGSCLTEVLDVDDVEAFLKEKGLIIKNNVVNRKG</sequence>
<gene>
    <name evidence="1" type="ORF">MNBD_GAMMA17-594</name>
</gene>
<evidence type="ECO:0000313" key="1">
    <source>
        <dbReference type="EMBL" id="VAW86438.1"/>
    </source>
</evidence>
<name>A0A3B0YZF1_9ZZZZ</name>
<dbReference type="AlphaFoldDB" id="A0A3B0YZF1"/>
<proteinExistence type="predicted"/>
<dbReference type="EMBL" id="UOFQ01000042">
    <property type="protein sequence ID" value="VAW86438.1"/>
    <property type="molecule type" value="Genomic_DNA"/>
</dbReference>
<reference evidence="1" key="1">
    <citation type="submission" date="2018-06" db="EMBL/GenBank/DDBJ databases">
        <authorList>
            <person name="Zhirakovskaya E."/>
        </authorList>
    </citation>
    <scope>NUCLEOTIDE SEQUENCE</scope>
</reference>
<organism evidence="1">
    <name type="scientific">hydrothermal vent metagenome</name>
    <dbReference type="NCBI Taxonomy" id="652676"/>
    <lineage>
        <taxon>unclassified sequences</taxon>
        <taxon>metagenomes</taxon>
        <taxon>ecological metagenomes</taxon>
    </lineage>
</organism>
<accession>A0A3B0YZF1</accession>